<comment type="caution">
    <text evidence="1">The sequence shown here is derived from an EMBL/GenBank/DDBJ whole genome shotgun (WGS) entry which is preliminary data.</text>
</comment>
<protein>
    <submittedName>
        <fullName evidence="1">Uncharacterized protein</fullName>
    </submittedName>
</protein>
<proteinExistence type="predicted"/>
<evidence type="ECO:0000313" key="2">
    <source>
        <dbReference type="Proteomes" id="UP000813672"/>
    </source>
</evidence>
<dbReference type="EMBL" id="JAGQAF010000027">
    <property type="protein sequence ID" value="MCE8540225.1"/>
    <property type="molecule type" value="Genomic_DNA"/>
</dbReference>
<sequence>MEIEKAYFTLPEVLRRWSMSETDLAYLAENDQLRLSVRILYLDIEFGDLEVTDDGHCHSIPWERTCFNGLLDLHVQDVFQLFRHGEVRVSQFRTARADYACLCGRREFISVRKSDLLMKREERDRFDAETNFCGASVGPQSGAFFASGDYRDVHCNGHRFRLGQIQANVVRVLHAAAQRGEPWQSGKAVLAAASSRSTKMHDVFKSKKNWSLLIESDRQGAYRLLGL</sequence>
<organism evidence="1 2">
    <name type="scientific">Ruegeria pomeroyi</name>
    <dbReference type="NCBI Taxonomy" id="89184"/>
    <lineage>
        <taxon>Bacteria</taxon>
        <taxon>Pseudomonadati</taxon>
        <taxon>Pseudomonadota</taxon>
        <taxon>Alphaproteobacteria</taxon>
        <taxon>Rhodobacterales</taxon>
        <taxon>Roseobacteraceae</taxon>
        <taxon>Ruegeria</taxon>
    </lineage>
</organism>
<dbReference type="AlphaFoldDB" id="A0A9Q3ZPJ3"/>
<accession>A0A9Q3ZPJ3</accession>
<name>A0A9Q3ZPJ3_9RHOB</name>
<gene>
    <name evidence="1" type="ORF">KBY27_22400</name>
</gene>
<reference evidence="1" key="1">
    <citation type="journal article" date="2021" name="Environ. Microbiol.">
        <title>Cryptic niche differentiation of novel sediment ecotypes of Rugeria pomeroyi correlates with nitrate respiration.</title>
        <authorList>
            <person name="Lin X."/>
            <person name="McNichol J."/>
            <person name="Chu X."/>
            <person name="Qian Y."/>
            <person name="Luo H."/>
        </authorList>
    </citation>
    <scope>NUCLEOTIDE SEQUENCE</scope>
    <source>
        <strain evidence="1">SZCCDBB064</strain>
    </source>
</reference>
<dbReference type="Proteomes" id="UP000813672">
    <property type="component" value="Unassembled WGS sequence"/>
</dbReference>
<evidence type="ECO:0000313" key="1">
    <source>
        <dbReference type="EMBL" id="MCE8540225.1"/>
    </source>
</evidence>
<dbReference type="RefSeq" id="WP_234222137.1">
    <property type="nucleotide sequence ID" value="NZ_JAGQAF010000027.1"/>
</dbReference>